<protein>
    <submittedName>
        <fullName evidence="1">Uncharacterized protein</fullName>
    </submittedName>
</protein>
<sequence length="44" mass="5025">MDKQMKLYKLLCNFPVLLLVLSLSVFLILCTSVQVCATFSLFLK</sequence>
<organism evidence="1">
    <name type="scientific">Anguilla anguilla</name>
    <name type="common">European freshwater eel</name>
    <name type="synonym">Muraena anguilla</name>
    <dbReference type="NCBI Taxonomy" id="7936"/>
    <lineage>
        <taxon>Eukaryota</taxon>
        <taxon>Metazoa</taxon>
        <taxon>Chordata</taxon>
        <taxon>Craniata</taxon>
        <taxon>Vertebrata</taxon>
        <taxon>Euteleostomi</taxon>
        <taxon>Actinopterygii</taxon>
        <taxon>Neopterygii</taxon>
        <taxon>Teleostei</taxon>
        <taxon>Anguilliformes</taxon>
        <taxon>Anguillidae</taxon>
        <taxon>Anguilla</taxon>
    </lineage>
</organism>
<dbReference type="AlphaFoldDB" id="A0A0E9U9Z3"/>
<accession>A0A0E9U9Z3</accession>
<name>A0A0E9U9Z3_ANGAN</name>
<evidence type="ECO:0000313" key="1">
    <source>
        <dbReference type="EMBL" id="JAH62666.1"/>
    </source>
</evidence>
<reference evidence="1" key="2">
    <citation type="journal article" date="2015" name="Fish Shellfish Immunol.">
        <title>Early steps in the European eel (Anguilla anguilla)-Vibrio vulnificus interaction in the gills: Role of the RtxA13 toxin.</title>
        <authorList>
            <person name="Callol A."/>
            <person name="Pajuelo D."/>
            <person name="Ebbesson L."/>
            <person name="Teles M."/>
            <person name="MacKenzie S."/>
            <person name="Amaro C."/>
        </authorList>
    </citation>
    <scope>NUCLEOTIDE SEQUENCE</scope>
</reference>
<proteinExistence type="predicted"/>
<reference evidence="1" key="1">
    <citation type="submission" date="2014-11" db="EMBL/GenBank/DDBJ databases">
        <authorList>
            <person name="Amaro Gonzalez C."/>
        </authorList>
    </citation>
    <scope>NUCLEOTIDE SEQUENCE</scope>
</reference>
<dbReference type="EMBL" id="GBXM01045911">
    <property type="protein sequence ID" value="JAH62666.1"/>
    <property type="molecule type" value="Transcribed_RNA"/>
</dbReference>